<reference evidence="4" key="1">
    <citation type="submission" date="2020-07" db="EMBL/GenBank/DDBJ databases">
        <title>A new Micromonospora strain with potent antibiotic activity isolated from the microbiome of a mid-Atlantic deep-sea sponge.</title>
        <authorList>
            <person name="Back C.R."/>
            <person name="Stennett H.L."/>
            <person name="Williams S.E."/>
            <person name="Wang L."/>
            <person name="Ojeda Gomez J."/>
            <person name="Abdulle O.M."/>
            <person name="Duffy T."/>
            <person name="Hendry K.R."/>
            <person name="Powell D."/>
            <person name="Stach J.E."/>
            <person name="Essex-Lopresti A.E."/>
            <person name="Willis C.L."/>
            <person name="Curnow P."/>
            <person name="Race P.R."/>
        </authorList>
    </citation>
    <scope>NUCLEOTIDE SEQUENCE [LARGE SCALE GENOMIC DNA]</scope>
    <source>
        <strain evidence="4">28ISP2-46</strain>
    </source>
</reference>
<evidence type="ECO:0000256" key="2">
    <source>
        <dbReference type="SAM" id="Phobius"/>
    </source>
</evidence>
<feature type="transmembrane region" description="Helical" evidence="2">
    <location>
        <begin position="167"/>
        <end position="188"/>
    </location>
</feature>
<feature type="region of interest" description="Disordered" evidence="1">
    <location>
        <begin position="1"/>
        <end position="34"/>
    </location>
</feature>
<protein>
    <submittedName>
        <fullName evidence="3">Uncharacterized protein</fullName>
    </submittedName>
</protein>
<evidence type="ECO:0000313" key="3">
    <source>
        <dbReference type="EMBL" id="QLQ38501.1"/>
    </source>
</evidence>
<gene>
    <name evidence="3" type="ORF">H1D33_06540</name>
</gene>
<keyword evidence="2" id="KW-0472">Membrane</keyword>
<accession>A0A7L6B9J5</accession>
<dbReference type="EMBL" id="CP059322">
    <property type="protein sequence ID" value="QLQ38501.1"/>
    <property type="molecule type" value="Genomic_DNA"/>
</dbReference>
<keyword evidence="2" id="KW-1133">Transmembrane helix</keyword>
<keyword evidence="4" id="KW-1185">Reference proteome</keyword>
<feature type="transmembrane region" description="Helical" evidence="2">
    <location>
        <begin position="127"/>
        <end position="147"/>
    </location>
</feature>
<feature type="transmembrane region" description="Helical" evidence="2">
    <location>
        <begin position="51"/>
        <end position="73"/>
    </location>
</feature>
<feature type="region of interest" description="Disordered" evidence="1">
    <location>
        <begin position="196"/>
        <end position="248"/>
    </location>
</feature>
<name>A0A7L6B9J5_9ACTN</name>
<evidence type="ECO:0000256" key="1">
    <source>
        <dbReference type="SAM" id="MobiDB-lite"/>
    </source>
</evidence>
<sequence length="248" mass="25758">MSQDLPIPRQDNRSDGTTVVEWGDTDAEATSSGRVGRSLAGLGRDHRLPPVLAGLGAVAVLASLIGEWLVITVPNEGEDGNTTFRLPSGVAEVGGFGAAYLVGLLGLSVAVALALRGAPAVRQHARIAGLGLAATLSGVLVAAAASLQQLARRVLFFPTEQRLQVEHGRGLVTAFLAVALLAAALHLSGRVGDRVTDRAETPAADDDGTPGDRRARRWGRGRDDDAPPAPADLTVEPTRPFAGPERPR</sequence>
<organism evidence="3 4">
    <name type="scientific">Micromonospora robiginosa</name>
    <dbReference type="NCBI Taxonomy" id="2749844"/>
    <lineage>
        <taxon>Bacteria</taxon>
        <taxon>Bacillati</taxon>
        <taxon>Actinomycetota</taxon>
        <taxon>Actinomycetes</taxon>
        <taxon>Micromonosporales</taxon>
        <taxon>Micromonosporaceae</taxon>
        <taxon>Micromonospora</taxon>
    </lineage>
</organism>
<dbReference type="AlphaFoldDB" id="A0A7L6B9J5"/>
<reference evidence="3 4" key="2">
    <citation type="journal article" date="2021" name="Mar. Drugs">
        <title>A New Micromonospora Strain with Antibiotic Activity Isolated from the Microbiome of a Mid-Atlantic Deep-Sea Sponge.</title>
        <authorList>
            <person name="Back C.R."/>
            <person name="Stennett H.L."/>
            <person name="Williams S.E."/>
            <person name="Wang L."/>
            <person name="Ojeda Gomez J."/>
            <person name="Abdulle O.M."/>
            <person name="Duffy T."/>
            <person name="Neal C."/>
            <person name="Mantell J."/>
            <person name="Jepson M.A."/>
            <person name="Hendry K.R."/>
            <person name="Powell D."/>
            <person name="Stach J.E.M."/>
            <person name="Essex-Lopresti A.E."/>
            <person name="Willis C.L."/>
            <person name="Curnow P."/>
            <person name="Race P.R."/>
        </authorList>
    </citation>
    <scope>NUCLEOTIDE SEQUENCE [LARGE SCALE GENOMIC DNA]</scope>
    <source>
        <strain evidence="3 4">28ISP2-46</strain>
    </source>
</reference>
<keyword evidence="2" id="KW-0812">Transmembrane</keyword>
<dbReference type="Proteomes" id="UP000510844">
    <property type="component" value="Chromosome"/>
</dbReference>
<evidence type="ECO:0000313" key="4">
    <source>
        <dbReference type="Proteomes" id="UP000510844"/>
    </source>
</evidence>
<feature type="transmembrane region" description="Helical" evidence="2">
    <location>
        <begin position="93"/>
        <end position="115"/>
    </location>
</feature>
<dbReference type="RefSeq" id="WP_181570929.1">
    <property type="nucleotide sequence ID" value="NZ_CP059322.2"/>
</dbReference>
<proteinExistence type="predicted"/>
<dbReference type="KEGG" id="mfeu:H1D33_06540"/>